<comment type="caution">
    <text evidence="2">The sequence shown here is derived from an EMBL/GenBank/DDBJ whole genome shotgun (WGS) entry which is preliminary data.</text>
</comment>
<name>A0A699XEP5_TANCI</name>
<dbReference type="AlphaFoldDB" id="A0A699XEP5"/>
<protein>
    <submittedName>
        <fullName evidence="2">Uncharacterized protein</fullName>
    </submittedName>
</protein>
<proteinExistence type="predicted"/>
<feature type="non-terminal residue" evidence="2">
    <location>
        <position position="1"/>
    </location>
</feature>
<organism evidence="2">
    <name type="scientific">Tanacetum cinerariifolium</name>
    <name type="common">Dalmatian daisy</name>
    <name type="synonym">Chrysanthemum cinerariifolium</name>
    <dbReference type="NCBI Taxonomy" id="118510"/>
    <lineage>
        <taxon>Eukaryota</taxon>
        <taxon>Viridiplantae</taxon>
        <taxon>Streptophyta</taxon>
        <taxon>Embryophyta</taxon>
        <taxon>Tracheophyta</taxon>
        <taxon>Spermatophyta</taxon>
        <taxon>Magnoliopsida</taxon>
        <taxon>eudicotyledons</taxon>
        <taxon>Gunneridae</taxon>
        <taxon>Pentapetalae</taxon>
        <taxon>asterids</taxon>
        <taxon>campanulids</taxon>
        <taxon>Asterales</taxon>
        <taxon>Asteraceae</taxon>
        <taxon>Asteroideae</taxon>
        <taxon>Anthemideae</taxon>
        <taxon>Anthemidinae</taxon>
        <taxon>Tanacetum</taxon>
    </lineage>
</organism>
<evidence type="ECO:0000313" key="2">
    <source>
        <dbReference type="EMBL" id="GFD57643.1"/>
    </source>
</evidence>
<feature type="non-terminal residue" evidence="2">
    <location>
        <position position="69"/>
    </location>
</feature>
<evidence type="ECO:0000256" key="1">
    <source>
        <dbReference type="SAM" id="MobiDB-lite"/>
    </source>
</evidence>
<gene>
    <name evidence="2" type="ORF">Tci_929612</name>
</gene>
<reference evidence="2" key="1">
    <citation type="journal article" date="2019" name="Sci. Rep.">
        <title>Draft genome of Tanacetum cinerariifolium, the natural source of mosquito coil.</title>
        <authorList>
            <person name="Yamashiro T."/>
            <person name="Shiraishi A."/>
            <person name="Satake H."/>
            <person name="Nakayama K."/>
        </authorList>
    </citation>
    <scope>NUCLEOTIDE SEQUENCE</scope>
</reference>
<dbReference type="EMBL" id="BKCJ011843506">
    <property type="protein sequence ID" value="GFD57643.1"/>
    <property type="molecule type" value="Genomic_DNA"/>
</dbReference>
<sequence>PPTTPPARAATAPAAAPPGWPTSAKCATRAAAPPGHRAPTPAPGRHSGSARETRRTPRKPRLPAPGRPE</sequence>
<feature type="compositionally biased region" description="Low complexity" evidence="1">
    <location>
        <begin position="1"/>
        <end position="14"/>
    </location>
</feature>
<feature type="region of interest" description="Disordered" evidence="1">
    <location>
        <begin position="1"/>
        <end position="69"/>
    </location>
</feature>
<accession>A0A699XEP5</accession>